<organism evidence="1 2">
    <name type="scientific">Gilliamella intestini</name>
    <dbReference type="NCBI Taxonomy" id="1798183"/>
    <lineage>
        <taxon>Bacteria</taxon>
        <taxon>Pseudomonadati</taxon>
        <taxon>Pseudomonadota</taxon>
        <taxon>Gammaproteobacteria</taxon>
        <taxon>Orbales</taxon>
        <taxon>Orbaceae</taxon>
        <taxon>Gilliamella</taxon>
    </lineage>
</organism>
<reference evidence="2" key="1">
    <citation type="submission" date="2016-08" db="EMBL/GenBank/DDBJ databases">
        <authorList>
            <person name="Varghese N."/>
            <person name="Submissions Spin"/>
        </authorList>
    </citation>
    <scope>NUCLEOTIDE SEQUENCE [LARGE SCALE GENOMIC DNA]</scope>
    <source>
        <strain evidence="2">R-53144</strain>
    </source>
</reference>
<gene>
    <name evidence="1" type="ORF">GA0061080_102617</name>
</gene>
<dbReference type="EMBL" id="FMBA01000026">
    <property type="protein sequence ID" value="SCC11237.1"/>
    <property type="molecule type" value="Genomic_DNA"/>
</dbReference>
<accession>A0A1C4BWK0</accession>
<dbReference type="AlphaFoldDB" id="A0A1C4BWK0"/>
<evidence type="ECO:0000313" key="1">
    <source>
        <dbReference type="EMBL" id="SCC11237.1"/>
    </source>
</evidence>
<name>A0A1C4BWK0_9GAMM</name>
<sequence>MNDYNVHVDFKLTEVAELDRKKVRKTFVKIGRKIQATSRALVSKKQVSKSGEYPGYRSGKLSRSIGYKVPRPTSRRPGLMVIVMPNLKGGSNMEKLMGPYYPAFLFYGVRRNAKRGKSHKKGASGGTPWRIAPRKNFMIDALNKESSWSKYVLAKELVNAMKQVKQ</sequence>
<proteinExistence type="predicted"/>
<dbReference type="STRING" id="1798183.GA0061080_102617"/>
<dbReference type="RefSeq" id="WP_091123709.1">
    <property type="nucleotide sequence ID" value="NZ_FMBA01000026.1"/>
</dbReference>
<evidence type="ECO:0008006" key="3">
    <source>
        <dbReference type="Google" id="ProtNLM"/>
    </source>
</evidence>
<dbReference type="Proteomes" id="UP000199698">
    <property type="component" value="Unassembled WGS sequence"/>
</dbReference>
<evidence type="ECO:0000313" key="2">
    <source>
        <dbReference type="Proteomes" id="UP000199698"/>
    </source>
</evidence>
<keyword evidence="2" id="KW-1185">Reference proteome</keyword>
<protein>
    <recommendedName>
        <fullName evidence="3">Phage protein, HK97 gp10 family</fullName>
    </recommendedName>
</protein>
<dbReference type="OrthoDB" id="6876814at2"/>